<dbReference type="EMBL" id="ADBV01006437">
    <property type="protein sequence ID" value="EJW78542.1"/>
    <property type="molecule type" value="Genomic_DNA"/>
</dbReference>
<reference evidence="3" key="1">
    <citation type="submission" date="2012-08" db="EMBL/GenBank/DDBJ databases">
        <title>The Genome Sequence of Wuchereria bancrofti.</title>
        <authorList>
            <person name="Nutman T.B."/>
            <person name="Fink D.L."/>
            <person name="Russ C."/>
            <person name="Young S."/>
            <person name="Zeng Q."/>
            <person name="Koehrsen M."/>
            <person name="Alvarado L."/>
            <person name="Berlin A."/>
            <person name="Chapman S.B."/>
            <person name="Chen Z."/>
            <person name="Freedman E."/>
            <person name="Gellesch M."/>
            <person name="Goldberg J."/>
            <person name="Griggs A."/>
            <person name="Gujja S."/>
            <person name="Heilman E.R."/>
            <person name="Heiman D."/>
            <person name="Hepburn T."/>
            <person name="Howarth C."/>
            <person name="Jen D."/>
            <person name="Larson L."/>
            <person name="Lewis B."/>
            <person name="Mehta T."/>
            <person name="Park D."/>
            <person name="Pearson M."/>
            <person name="Roberts A."/>
            <person name="Saif S."/>
            <person name="Shea T."/>
            <person name="Shenoy N."/>
            <person name="Sisk P."/>
            <person name="Stolte C."/>
            <person name="Sykes S."/>
            <person name="Walk T."/>
            <person name="White J."/>
            <person name="Yandava C."/>
            <person name="Haas B."/>
            <person name="Henn M.R."/>
            <person name="Nusbaum C."/>
            <person name="Birren B."/>
        </authorList>
    </citation>
    <scope>NUCLEOTIDE SEQUENCE [LARGE SCALE GENOMIC DNA]</scope>
    <source>
        <strain evidence="3">NA</strain>
    </source>
</reference>
<feature type="non-terminal residue" evidence="2">
    <location>
        <position position="159"/>
    </location>
</feature>
<protein>
    <recommendedName>
        <fullName evidence="1">Fatty acid desaturase domain-containing protein</fullName>
    </recommendedName>
</protein>
<feature type="domain" description="Fatty acid desaturase" evidence="1">
    <location>
        <begin position="105"/>
        <end position="155"/>
    </location>
</feature>
<dbReference type="GO" id="GO:0016020">
    <property type="term" value="C:membrane"/>
    <property type="evidence" value="ECO:0007669"/>
    <property type="project" value="TreeGrafter"/>
</dbReference>
<accession>J9ENF7</accession>
<dbReference type="SUPFAM" id="SSF55856">
    <property type="entry name" value="Cytochrome b5-like heme/steroid binding domain"/>
    <property type="match status" value="1"/>
</dbReference>
<sequence>MDEDSTDFRLKIDGKWLLITRDFQKRHPGGSVIIHYRDADATQVFMLFMKEVEVLINNDNCIDEINVSSYNLSETKEKQIVKNFVTLREELIAEGLFDHFVGNNFGWLTHDFCHQQPSKNRQNNDFFSLIFGNIVQGFSRDWWKEKHNTHHAATNIVGQ</sequence>
<dbReference type="GO" id="GO:0016717">
    <property type="term" value="F:oxidoreductase activity, acting on paired donors, with oxidation of a pair of donors resulting in the reduction of molecular oxygen to two molecules of water"/>
    <property type="evidence" value="ECO:0007669"/>
    <property type="project" value="TreeGrafter"/>
</dbReference>
<evidence type="ECO:0000313" key="3">
    <source>
        <dbReference type="Proteomes" id="UP000004810"/>
    </source>
</evidence>
<gene>
    <name evidence="2" type="ORF">WUBG_10548</name>
</gene>
<name>J9ENF7_WUCBA</name>
<dbReference type="AlphaFoldDB" id="J9ENF7"/>
<comment type="caution">
    <text evidence="2">The sequence shown here is derived from an EMBL/GenBank/DDBJ whole genome shotgun (WGS) entry which is preliminary data.</text>
</comment>
<dbReference type="GO" id="GO:0006629">
    <property type="term" value="P:lipid metabolic process"/>
    <property type="evidence" value="ECO:0007669"/>
    <property type="project" value="InterPro"/>
</dbReference>
<dbReference type="Proteomes" id="UP000004810">
    <property type="component" value="Unassembled WGS sequence"/>
</dbReference>
<dbReference type="PANTHER" id="PTHR19353">
    <property type="entry name" value="FATTY ACID DESATURASE 2"/>
    <property type="match status" value="1"/>
</dbReference>
<evidence type="ECO:0000259" key="1">
    <source>
        <dbReference type="Pfam" id="PF00487"/>
    </source>
</evidence>
<evidence type="ECO:0000313" key="2">
    <source>
        <dbReference type="EMBL" id="EJW78542.1"/>
    </source>
</evidence>
<organism evidence="2 3">
    <name type="scientific">Wuchereria bancrofti</name>
    <dbReference type="NCBI Taxonomy" id="6293"/>
    <lineage>
        <taxon>Eukaryota</taxon>
        <taxon>Metazoa</taxon>
        <taxon>Ecdysozoa</taxon>
        <taxon>Nematoda</taxon>
        <taxon>Chromadorea</taxon>
        <taxon>Rhabditida</taxon>
        <taxon>Spirurina</taxon>
        <taxon>Spiruromorpha</taxon>
        <taxon>Filarioidea</taxon>
        <taxon>Onchocercidae</taxon>
        <taxon>Wuchereria</taxon>
    </lineage>
</organism>
<dbReference type="InterPro" id="IPR012171">
    <property type="entry name" value="Fatty_acid_desaturase"/>
</dbReference>
<dbReference type="InterPro" id="IPR005804">
    <property type="entry name" value="FA_desaturase_dom"/>
</dbReference>
<dbReference type="PANTHER" id="PTHR19353:SF83">
    <property type="entry name" value="DELTA(6)-FATTY-ACID DESATURASE FAT-3"/>
    <property type="match status" value="1"/>
</dbReference>
<dbReference type="InterPro" id="IPR036400">
    <property type="entry name" value="Cyt_B5-like_heme/steroid_sf"/>
</dbReference>
<proteinExistence type="predicted"/>
<dbReference type="Pfam" id="PF00487">
    <property type="entry name" value="FA_desaturase"/>
    <property type="match status" value="1"/>
</dbReference>